<name>A0AAD5PIL7_9FUNG</name>
<keyword evidence="1" id="KW-0812">Transmembrane</keyword>
<sequence length="150" mass="17871">MHDFLTKEFKKVYFLPFSFALNVFLCSFIHIQTLLNDPKDLMPLIGFRCVRVSFEKKIYFRIKRNGGGYNPPLINGLLNLIATFCLYLHQLFEYFTRYKNMMFNETLTKLGIFTHIFALYLVYVILCKYQKIGEAFMESLCALKNNRIFR</sequence>
<reference evidence="2" key="1">
    <citation type="journal article" date="2022" name="IScience">
        <title>Evolution of zygomycete secretomes and the origins of terrestrial fungal ecologies.</title>
        <authorList>
            <person name="Chang Y."/>
            <person name="Wang Y."/>
            <person name="Mondo S."/>
            <person name="Ahrendt S."/>
            <person name="Andreopoulos W."/>
            <person name="Barry K."/>
            <person name="Beard J."/>
            <person name="Benny G.L."/>
            <person name="Blankenship S."/>
            <person name="Bonito G."/>
            <person name="Cuomo C."/>
            <person name="Desiro A."/>
            <person name="Gervers K.A."/>
            <person name="Hundley H."/>
            <person name="Kuo A."/>
            <person name="LaButti K."/>
            <person name="Lang B.F."/>
            <person name="Lipzen A."/>
            <person name="O'Donnell K."/>
            <person name="Pangilinan J."/>
            <person name="Reynolds N."/>
            <person name="Sandor L."/>
            <person name="Smith M.E."/>
            <person name="Tsang A."/>
            <person name="Grigoriev I.V."/>
            <person name="Stajich J.E."/>
            <person name="Spatafora J.W."/>
        </authorList>
    </citation>
    <scope>NUCLEOTIDE SEQUENCE</scope>
    <source>
        <strain evidence="2">RSA 2281</strain>
    </source>
</reference>
<protein>
    <submittedName>
        <fullName evidence="2">Uncharacterized protein</fullName>
    </submittedName>
</protein>
<accession>A0AAD5PIL7</accession>
<feature type="transmembrane region" description="Helical" evidence="1">
    <location>
        <begin position="107"/>
        <end position="126"/>
    </location>
</feature>
<keyword evidence="1" id="KW-1133">Transmembrane helix</keyword>
<dbReference type="Proteomes" id="UP001209540">
    <property type="component" value="Unassembled WGS sequence"/>
</dbReference>
<feature type="transmembrane region" description="Helical" evidence="1">
    <location>
        <begin position="73"/>
        <end position="95"/>
    </location>
</feature>
<organism evidence="2 3">
    <name type="scientific">Phascolomyces articulosus</name>
    <dbReference type="NCBI Taxonomy" id="60185"/>
    <lineage>
        <taxon>Eukaryota</taxon>
        <taxon>Fungi</taxon>
        <taxon>Fungi incertae sedis</taxon>
        <taxon>Mucoromycota</taxon>
        <taxon>Mucoromycotina</taxon>
        <taxon>Mucoromycetes</taxon>
        <taxon>Mucorales</taxon>
        <taxon>Lichtheimiaceae</taxon>
        <taxon>Phascolomyces</taxon>
    </lineage>
</organism>
<keyword evidence="3" id="KW-1185">Reference proteome</keyword>
<dbReference type="AlphaFoldDB" id="A0AAD5PIL7"/>
<keyword evidence="1" id="KW-0472">Membrane</keyword>
<evidence type="ECO:0000256" key="1">
    <source>
        <dbReference type="SAM" id="Phobius"/>
    </source>
</evidence>
<proteinExistence type="predicted"/>
<evidence type="ECO:0000313" key="2">
    <source>
        <dbReference type="EMBL" id="KAI9271645.1"/>
    </source>
</evidence>
<reference evidence="2" key="2">
    <citation type="submission" date="2023-02" db="EMBL/GenBank/DDBJ databases">
        <authorList>
            <consortium name="DOE Joint Genome Institute"/>
            <person name="Mondo S.J."/>
            <person name="Chang Y."/>
            <person name="Wang Y."/>
            <person name="Ahrendt S."/>
            <person name="Andreopoulos W."/>
            <person name="Barry K."/>
            <person name="Beard J."/>
            <person name="Benny G.L."/>
            <person name="Blankenship S."/>
            <person name="Bonito G."/>
            <person name="Cuomo C."/>
            <person name="Desiro A."/>
            <person name="Gervers K.A."/>
            <person name="Hundley H."/>
            <person name="Kuo A."/>
            <person name="LaButti K."/>
            <person name="Lang B.F."/>
            <person name="Lipzen A."/>
            <person name="O'Donnell K."/>
            <person name="Pangilinan J."/>
            <person name="Reynolds N."/>
            <person name="Sandor L."/>
            <person name="Smith M.W."/>
            <person name="Tsang A."/>
            <person name="Grigoriev I.V."/>
            <person name="Stajich J.E."/>
            <person name="Spatafora J.W."/>
        </authorList>
    </citation>
    <scope>NUCLEOTIDE SEQUENCE</scope>
    <source>
        <strain evidence="2">RSA 2281</strain>
    </source>
</reference>
<dbReference type="EMBL" id="JAIXMP010000006">
    <property type="protein sequence ID" value="KAI9271645.1"/>
    <property type="molecule type" value="Genomic_DNA"/>
</dbReference>
<gene>
    <name evidence="2" type="ORF">BDA99DRAFT_534132</name>
</gene>
<evidence type="ECO:0000313" key="3">
    <source>
        <dbReference type="Proteomes" id="UP001209540"/>
    </source>
</evidence>
<comment type="caution">
    <text evidence="2">The sequence shown here is derived from an EMBL/GenBank/DDBJ whole genome shotgun (WGS) entry which is preliminary data.</text>
</comment>
<feature type="transmembrane region" description="Helical" evidence="1">
    <location>
        <begin position="12"/>
        <end position="35"/>
    </location>
</feature>